<evidence type="ECO:0000313" key="2">
    <source>
        <dbReference type="Proteomes" id="UP000298337"/>
    </source>
</evidence>
<accession>A0A4Z0P1W6</accession>
<dbReference type="EMBL" id="SRLA01000005">
    <property type="protein sequence ID" value="TGE04750.1"/>
    <property type="molecule type" value="Genomic_DNA"/>
</dbReference>
<dbReference type="OrthoDB" id="9813532at2"/>
<dbReference type="Proteomes" id="UP000298337">
    <property type="component" value="Unassembled WGS sequence"/>
</dbReference>
<protein>
    <recommendedName>
        <fullName evidence="3">CHAP domain-containing protein</fullName>
    </recommendedName>
</protein>
<sequence length="148" mass="15869">MRELTGSNDGPQINAWQKAAGAALYGPWCGVYQAANQRACGLPVPKGAAGSYNWFTDKTRTYYFTGKRGSIDSLKPGHVVGFYYASLGRIGHIGRAVEMGRSIRKGRPARGWYVNAGNTGRGGGRDGGGVRVVFYPSSDISAAANWLY</sequence>
<evidence type="ECO:0008006" key="3">
    <source>
        <dbReference type="Google" id="ProtNLM"/>
    </source>
</evidence>
<dbReference type="AlphaFoldDB" id="A0A4Z0P1W6"/>
<organism evidence="1 2">
    <name type="scientific">Hymenobacter fodinae</name>
    <dbReference type="NCBI Taxonomy" id="2510796"/>
    <lineage>
        <taxon>Bacteria</taxon>
        <taxon>Pseudomonadati</taxon>
        <taxon>Bacteroidota</taxon>
        <taxon>Cytophagia</taxon>
        <taxon>Cytophagales</taxon>
        <taxon>Hymenobacteraceae</taxon>
        <taxon>Hymenobacter</taxon>
    </lineage>
</organism>
<reference evidence="1 2" key="1">
    <citation type="submission" date="2019-04" db="EMBL/GenBank/DDBJ databases">
        <authorList>
            <person name="Feng G."/>
            <person name="Zhang J."/>
            <person name="Zhu H."/>
        </authorList>
    </citation>
    <scope>NUCLEOTIDE SEQUENCE [LARGE SCALE GENOMIC DNA]</scope>
    <source>
        <strain evidence="1 2">92R-1</strain>
    </source>
</reference>
<evidence type="ECO:0000313" key="1">
    <source>
        <dbReference type="EMBL" id="TGE04750.1"/>
    </source>
</evidence>
<proteinExistence type="predicted"/>
<name>A0A4Z0P1W6_9BACT</name>
<comment type="caution">
    <text evidence="1">The sequence shown here is derived from an EMBL/GenBank/DDBJ whole genome shotgun (WGS) entry which is preliminary data.</text>
</comment>
<keyword evidence="2" id="KW-1185">Reference proteome</keyword>
<gene>
    <name evidence="1" type="ORF">EU556_21455</name>
</gene>